<dbReference type="Pfam" id="PF14366">
    <property type="entry name" value="DUF4410"/>
    <property type="match status" value="1"/>
</dbReference>
<dbReference type="Proteomes" id="UP001138709">
    <property type="component" value="Unassembled WGS sequence"/>
</dbReference>
<comment type="caution">
    <text evidence="1">The sequence shown here is derived from an EMBL/GenBank/DDBJ whole genome shotgun (WGS) entry which is preliminary data.</text>
</comment>
<keyword evidence="2" id="KW-1185">Reference proteome</keyword>
<reference evidence="1" key="1">
    <citation type="submission" date="2020-01" db="EMBL/GenBank/DDBJ databases">
        <authorList>
            <person name="Rat A."/>
        </authorList>
    </citation>
    <scope>NUCLEOTIDE SEQUENCE</scope>
    <source>
        <strain evidence="1">LMG 31228</strain>
    </source>
</reference>
<evidence type="ECO:0000313" key="2">
    <source>
        <dbReference type="Proteomes" id="UP001138709"/>
    </source>
</evidence>
<dbReference type="AlphaFoldDB" id="A0A9X9XDB9"/>
<organism evidence="1 2">
    <name type="scientific">Neoroseomonas eburnea</name>
    <dbReference type="NCBI Taxonomy" id="1346889"/>
    <lineage>
        <taxon>Bacteria</taxon>
        <taxon>Pseudomonadati</taxon>
        <taxon>Pseudomonadota</taxon>
        <taxon>Alphaproteobacteria</taxon>
        <taxon>Acetobacterales</taxon>
        <taxon>Acetobacteraceae</taxon>
        <taxon>Neoroseomonas</taxon>
    </lineage>
</organism>
<accession>A0A9X9XDB9</accession>
<reference evidence="1" key="2">
    <citation type="journal article" date="2021" name="Syst. Appl. Microbiol.">
        <title>Roseomonas hellenica sp. nov., isolated from roots of wild-growing Alkanna tinctoria.</title>
        <authorList>
            <person name="Rat A."/>
            <person name="Naranjo H.D."/>
            <person name="Lebbe L."/>
            <person name="Cnockaert M."/>
            <person name="Krigas N."/>
            <person name="Grigoriadou K."/>
            <person name="Maloupa E."/>
            <person name="Willems A."/>
        </authorList>
    </citation>
    <scope>NUCLEOTIDE SEQUENCE</scope>
    <source>
        <strain evidence="1">LMG 31228</strain>
    </source>
</reference>
<dbReference type="EMBL" id="JAAEDL010000013">
    <property type="protein sequence ID" value="MBR0681705.1"/>
    <property type="molecule type" value="Genomic_DNA"/>
</dbReference>
<evidence type="ECO:0000313" key="1">
    <source>
        <dbReference type="EMBL" id="MBR0681705.1"/>
    </source>
</evidence>
<gene>
    <name evidence="1" type="ORF">GXW74_14520</name>
</gene>
<name>A0A9X9XDB9_9PROT</name>
<dbReference type="RefSeq" id="WP_211847231.1">
    <property type="nucleotide sequence ID" value="NZ_JAAEDL010000013.1"/>
</dbReference>
<sequence>MTAATHALAAKTEAGAGRRECFAPILVLLLLTGCGGARLTETATAAHQAGPPPARLLVVTEAAQAATEGADPLLAGRTATQLTAAIVQGLQERGIPAETATVDRAGPDAARLSLRLLRVEEGSRLQRIALGFGLGQSRLEVQARLLPPGGQAASQDLLFLHGSSHSGYRPGLVMPLGVGLGTRSVLAVAGAAGTAAAEFRGRGPSRDLRDLAEAVVERTVTYFRQVGWDRQAEPLSVPAVGGPAIAGPGDVTPRRG</sequence>
<proteinExistence type="predicted"/>
<protein>
    <submittedName>
        <fullName evidence="1">DUF4410 domain-containing protein</fullName>
    </submittedName>
</protein>
<dbReference type="InterPro" id="IPR025522">
    <property type="entry name" value="DUF4410"/>
</dbReference>